<sequence length="193" mass="20589">MKKPVLLGLAISLALGVTACSSQDKGQGSNESSVSSQQNGQNDDSKNDANKKESTNKEEKFIYGKVKSVVGNEIEFELAKDPGTQIEGEEKEENKGETKEETPAATLTPSMEAKPGEDQKVSVGEIEKNKPLVELEFTGDTKTITIPTGVNISILSGRSGEGLTAIKEGTYLQISVDDDKSENPNILSVNVIS</sequence>
<organism evidence="3 4">
    <name type="scientific">Romboutsia weinsteinii</name>
    <dbReference type="NCBI Taxonomy" id="2020949"/>
    <lineage>
        <taxon>Bacteria</taxon>
        <taxon>Bacillati</taxon>
        <taxon>Bacillota</taxon>
        <taxon>Clostridia</taxon>
        <taxon>Peptostreptococcales</taxon>
        <taxon>Peptostreptococcaceae</taxon>
        <taxon>Romboutsia</taxon>
    </lineage>
</organism>
<gene>
    <name evidence="3" type="ORF">CHL78_004835</name>
</gene>
<dbReference type="RefSeq" id="WP_094366372.1">
    <property type="nucleotide sequence ID" value="NZ_NOJY02000006.1"/>
</dbReference>
<dbReference type="AlphaFoldDB" id="A0A371J701"/>
<dbReference type="PROSITE" id="PS51257">
    <property type="entry name" value="PROKAR_LIPOPROTEIN"/>
    <property type="match status" value="1"/>
</dbReference>
<feature type="region of interest" description="Disordered" evidence="1">
    <location>
        <begin position="76"/>
        <end position="120"/>
    </location>
</feature>
<keyword evidence="4" id="KW-1185">Reference proteome</keyword>
<evidence type="ECO:0000256" key="1">
    <source>
        <dbReference type="SAM" id="MobiDB-lite"/>
    </source>
</evidence>
<evidence type="ECO:0000313" key="4">
    <source>
        <dbReference type="Proteomes" id="UP000215694"/>
    </source>
</evidence>
<reference evidence="3 4" key="1">
    <citation type="journal article" date="2017" name="Genome Announc.">
        <title>Draft Genome Sequence of Romboutsia weinsteinii sp. nov. Strain CCRI-19649(T) Isolated from Surface Water.</title>
        <authorList>
            <person name="Maheux A.F."/>
            <person name="Boudreau D.K."/>
            <person name="Berube E."/>
            <person name="Boissinot M."/>
            <person name="Cantin P."/>
            <person name="Raymond F."/>
            <person name="Corbeil J."/>
            <person name="Omar R.F."/>
            <person name="Bergeron M.G."/>
        </authorList>
    </citation>
    <scope>NUCLEOTIDE SEQUENCE [LARGE SCALE GENOMIC DNA]</scope>
    <source>
        <strain evidence="3 4">CCRI-19649</strain>
    </source>
</reference>
<evidence type="ECO:0000256" key="2">
    <source>
        <dbReference type="SAM" id="SignalP"/>
    </source>
</evidence>
<dbReference type="EMBL" id="NOJY02000006">
    <property type="protein sequence ID" value="RDY28515.1"/>
    <property type="molecule type" value="Genomic_DNA"/>
</dbReference>
<comment type="caution">
    <text evidence="3">The sequence shown here is derived from an EMBL/GenBank/DDBJ whole genome shotgun (WGS) entry which is preliminary data.</text>
</comment>
<proteinExistence type="predicted"/>
<keyword evidence="2" id="KW-0732">Signal</keyword>
<feature type="signal peptide" evidence="2">
    <location>
        <begin position="1"/>
        <end position="19"/>
    </location>
</feature>
<feature type="compositionally biased region" description="Basic and acidic residues" evidence="1">
    <location>
        <begin position="43"/>
        <end position="58"/>
    </location>
</feature>
<feature type="chain" id="PRO_5039574787" description="Lipoprotein" evidence="2">
    <location>
        <begin position="20"/>
        <end position="193"/>
    </location>
</feature>
<dbReference type="Proteomes" id="UP000215694">
    <property type="component" value="Unassembled WGS sequence"/>
</dbReference>
<feature type="compositionally biased region" description="Basic and acidic residues" evidence="1">
    <location>
        <begin position="92"/>
        <end position="102"/>
    </location>
</feature>
<accession>A0A371J701</accession>
<evidence type="ECO:0000313" key="3">
    <source>
        <dbReference type="EMBL" id="RDY28515.1"/>
    </source>
</evidence>
<dbReference type="OrthoDB" id="1787414at2"/>
<feature type="region of interest" description="Disordered" evidence="1">
    <location>
        <begin position="20"/>
        <end position="58"/>
    </location>
</feature>
<evidence type="ECO:0008006" key="5">
    <source>
        <dbReference type="Google" id="ProtNLM"/>
    </source>
</evidence>
<protein>
    <recommendedName>
        <fullName evidence="5">Lipoprotein</fullName>
    </recommendedName>
</protein>
<name>A0A371J701_9FIRM</name>
<feature type="compositionally biased region" description="Polar residues" evidence="1">
    <location>
        <begin position="20"/>
        <end position="42"/>
    </location>
</feature>